<evidence type="ECO:0000259" key="1">
    <source>
        <dbReference type="Pfam" id="PF01636"/>
    </source>
</evidence>
<dbReference type="AlphaFoldDB" id="A0A0S8FV86"/>
<reference evidence="2 3" key="1">
    <citation type="journal article" date="2015" name="Microbiome">
        <title>Genomic resolution of linkages in carbon, nitrogen, and sulfur cycling among widespread estuary sediment bacteria.</title>
        <authorList>
            <person name="Baker B.J."/>
            <person name="Lazar C.S."/>
            <person name="Teske A.P."/>
            <person name="Dick G.J."/>
        </authorList>
    </citation>
    <scope>NUCLEOTIDE SEQUENCE [LARGE SCALE GENOMIC DNA]</scope>
    <source>
        <strain evidence="2">SM23_42</strain>
    </source>
</reference>
<comment type="caution">
    <text evidence="2">The sequence shown here is derived from an EMBL/GenBank/DDBJ whole genome shotgun (WGS) entry which is preliminary data.</text>
</comment>
<dbReference type="Gene3D" id="3.30.200.20">
    <property type="entry name" value="Phosphorylase Kinase, domain 1"/>
    <property type="match status" value="1"/>
</dbReference>
<evidence type="ECO:0000313" key="3">
    <source>
        <dbReference type="Proteomes" id="UP000051373"/>
    </source>
</evidence>
<dbReference type="Proteomes" id="UP000051373">
    <property type="component" value="Unassembled WGS sequence"/>
</dbReference>
<gene>
    <name evidence="2" type="ORF">AMJ83_04790</name>
</gene>
<organism evidence="2 3">
    <name type="scientific">candidate division WOR_3 bacterium SM23_42</name>
    <dbReference type="NCBI Taxonomy" id="1703779"/>
    <lineage>
        <taxon>Bacteria</taxon>
        <taxon>Bacteria division WOR-3</taxon>
    </lineage>
</organism>
<dbReference type="InterPro" id="IPR011009">
    <property type="entry name" value="Kinase-like_dom_sf"/>
</dbReference>
<accession>A0A0S8FV86</accession>
<sequence>MKPGDVIGGYKLVQRLNQGGSERTFFRCTKENTTYVMIYDHELEQYLKLHRHLSAKNVAVPKVHWHNLDQRLMVQEDLGDTSLLVMSKTKRSPVGFYQTALDELIKLQIDARPGAPLQCYYDQDHIRWEQGYFRDHFLMQYCGLQEKDLHGLEKDFAAIMINLLKTAEPISDYLMHRDFQSQNIYFKHDQIRIIDFQSARIGPLTYDLAALLRDAYVNIGIEIENLLIEYYFSRIRKRGITISWNEFLTIYELTCLQRNMQALGAFANLSLNKGKPHFAQYIPRGVALLQHGLRETDFTKFHDIVSMVKP</sequence>
<dbReference type="Pfam" id="PF01636">
    <property type="entry name" value="APH"/>
    <property type="match status" value="1"/>
</dbReference>
<dbReference type="EMBL" id="LJUJ01000007">
    <property type="protein sequence ID" value="KPK63986.1"/>
    <property type="molecule type" value="Genomic_DNA"/>
</dbReference>
<proteinExistence type="predicted"/>
<protein>
    <recommendedName>
        <fullName evidence="1">Aminoglycoside phosphotransferase domain-containing protein</fullName>
    </recommendedName>
</protein>
<dbReference type="InterPro" id="IPR002575">
    <property type="entry name" value="Aminoglycoside_PTrfase"/>
</dbReference>
<feature type="domain" description="Aminoglycoside phosphotransferase" evidence="1">
    <location>
        <begin position="13"/>
        <end position="231"/>
    </location>
</feature>
<evidence type="ECO:0000313" key="2">
    <source>
        <dbReference type="EMBL" id="KPK63986.1"/>
    </source>
</evidence>
<dbReference type="SUPFAM" id="SSF56112">
    <property type="entry name" value="Protein kinase-like (PK-like)"/>
    <property type="match status" value="1"/>
</dbReference>
<dbReference type="Gene3D" id="3.90.1200.10">
    <property type="match status" value="1"/>
</dbReference>
<name>A0A0S8FV86_UNCW3</name>
<dbReference type="STRING" id="1703779.AMJ83_04790"/>